<sequence>MSPLVRIFASVLALFVAMGVGRFALTPQLPHLIAEGQVSLTGAGLVAAANYLGYLLGALEALYASSAAQARRRLFGGLWACVLITLASAWVQGFWAHVGLRFGAGVASAWVLVVVTGVSQQLAVQAGKPRLGGLIFTGPSLGVLVTGLMALGMNQHQQDSAALWLLYGLTALLLSLIAHPLLPRPVEPSGALPVTPSRRPRALYPLLAAYSLVGLGYIIPATFLAQMAAARFHGQWQADLFWPCYGLAATLGVVLVSLRRQTPGGTGRWLIGALWLQALGMLACLLPGMAGLALGVLLCGGPFLAGMQLVMQHAREIDPHGQQRNVGLLTAGFALGQLTGPLLAALSSHFSGGLQPALWVAGAAMLLAGLLMLARGSSTCGEFIREASPKAAQRGALHG</sequence>
<accession>A0A385Z7N1</accession>
<feature type="transmembrane region" description="Helical" evidence="1">
    <location>
        <begin position="74"/>
        <end position="92"/>
    </location>
</feature>
<dbReference type="Proteomes" id="UP000265560">
    <property type="component" value="Chromosome"/>
</dbReference>
<dbReference type="OrthoDB" id="9797953at2"/>
<evidence type="ECO:0000313" key="2">
    <source>
        <dbReference type="EMBL" id="AYC33638.1"/>
    </source>
</evidence>
<dbReference type="KEGG" id="pcav:D3880_15290"/>
<dbReference type="Gene3D" id="1.20.1250.20">
    <property type="entry name" value="MFS general substrate transporter like domains"/>
    <property type="match status" value="1"/>
</dbReference>
<name>A0A385Z7N1_9PSED</name>
<protein>
    <submittedName>
        <fullName evidence="2">MFS transporter</fullName>
    </submittedName>
</protein>
<gene>
    <name evidence="2" type="ORF">D3880_15290</name>
</gene>
<dbReference type="RefSeq" id="WP_119894293.1">
    <property type="nucleotide sequence ID" value="NZ_CP032419.1"/>
</dbReference>
<feature type="transmembrane region" description="Helical" evidence="1">
    <location>
        <begin position="294"/>
        <end position="314"/>
    </location>
</feature>
<dbReference type="InterPro" id="IPR036259">
    <property type="entry name" value="MFS_trans_sf"/>
</dbReference>
<keyword evidence="1" id="KW-1133">Transmembrane helix</keyword>
<reference evidence="3" key="1">
    <citation type="submission" date="2018-09" db="EMBL/GenBank/DDBJ databases">
        <authorList>
            <person name="Zhu H."/>
        </authorList>
    </citation>
    <scope>NUCLEOTIDE SEQUENCE [LARGE SCALE GENOMIC DNA]</scope>
    <source>
        <strain evidence="3">K2W31S-8</strain>
    </source>
</reference>
<keyword evidence="1" id="KW-0812">Transmembrane</keyword>
<dbReference type="Pfam" id="PF06779">
    <property type="entry name" value="MFS_4"/>
    <property type="match status" value="1"/>
</dbReference>
<feature type="transmembrane region" description="Helical" evidence="1">
    <location>
        <begin position="203"/>
        <end position="228"/>
    </location>
</feature>
<dbReference type="GO" id="GO:0005886">
    <property type="term" value="C:plasma membrane"/>
    <property type="evidence" value="ECO:0007669"/>
    <property type="project" value="TreeGrafter"/>
</dbReference>
<feature type="transmembrane region" description="Helical" evidence="1">
    <location>
        <begin position="240"/>
        <end position="258"/>
    </location>
</feature>
<feature type="transmembrane region" description="Helical" evidence="1">
    <location>
        <begin position="131"/>
        <end position="152"/>
    </location>
</feature>
<organism evidence="2 3">
    <name type="scientific">Pseudomonas cavernae</name>
    <dbReference type="NCBI Taxonomy" id="2320867"/>
    <lineage>
        <taxon>Bacteria</taxon>
        <taxon>Pseudomonadati</taxon>
        <taxon>Pseudomonadota</taxon>
        <taxon>Gammaproteobacteria</taxon>
        <taxon>Pseudomonadales</taxon>
        <taxon>Pseudomonadaceae</taxon>
        <taxon>Pseudomonas</taxon>
    </lineage>
</organism>
<dbReference type="CDD" id="cd06180">
    <property type="entry name" value="MFS_YjiJ"/>
    <property type="match status" value="1"/>
</dbReference>
<dbReference type="PANTHER" id="PTHR23537">
    <property type="match status" value="1"/>
</dbReference>
<dbReference type="PANTHER" id="PTHR23537:SF1">
    <property type="entry name" value="SUGAR TRANSPORTER"/>
    <property type="match status" value="1"/>
</dbReference>
<feature type="transmembrane region" description="Helical" evidence="1">
    <location>
        <begin position="270"/>
        <end position="288"/>
    </location>
</feature>
<dbReference type="InterPro" id="IPR010645">
    <property type="entry name" value="MFS_4"/>
</dbReference>
<evidence type="ECO:0000313" key="3">
    <source>
        <dbReference type="Proteomes" id="UP000265560"/>
    </source>
</evidence>
<dbReference type="EMBL" id="CP032419">
    <property type="protein sequence ID" value="AYC33638.1"/>
    <property type="molecule type" value="Genomic_DNA"/>
</dbReference>
<feature type="transmembrane region" description="Helical" evidence="1">
    <location>
        <begin position="40"/>
        <end position="62"/>
    </location>
</feature>
<dbReference type="AlphaFoldDB" id="A0A385Z7N1"/>
<feature type="transmembrane region" description="Helical" evidence="1">
    <location>
        <begin position="98"/>
        <end position="119"/>
    </location>
</feature>
<feature type="transmembrane region" description="Helical" evidence="1">
    <location>
        <begin position="326"/>
        <end position="350"/>
    </location>
</feature>
<evidence type="ECO:0000256" key="1">
    <source>
        <dbReference type="SAM" id="Phobius"/>
    </source>
</evidence>
<keyword evidence="3" id="KW-1185">Reference proteome</keyword>
<proteinExistence type="predicted"/>
<dbReference type="SUPFAM" id="SSF103473">
    <property type="entry name" value="MFS general substrate transporter"/>
    <property type="match status" value="1"/>
</dbReference>
<feature type="transmembrane region" description="Helical" evidence="1">
    <location>
        <begin position="164"/>
        <end position="182"/>
    </location>
</feature>
<keyword evidence="1" id="KW-0472">Membrane</keyword>
<feature type="transmembrane region" description="Helical" evidence="1">
    <location>
        <begin position="356"/>
        <end position="374"/>
    </location>
</feature>